<protein>
    <recommendedName>
        <fullName evidence="3">PASTA domain-containing protein</fullName>
    </recommendedName>
</protein>
<feature type="non-terminal residue" evidence="2">
    <location>
        <position position="82"/>
    </location>
</feature>
<name>A0A0F8Z0R9_9ZZZZ</name>
<reference evidence="2" key="1">
    <citation type="journal article" date="2015" name="Nature">
        <title>Complex archaea that bridge the gap between prokaryotes and eukaryotes.</title>
        <authorList>
            <person name="Spang A."/>
            <person name="Saw J.H."/>
            <person name="Jorgensen S.L."/>
            <person name="Zaremba-Niedzwiedzka K."/>
            <person name="Martijn J."/>
            <person name="Lind A.E."/>
            <person name="van Eijk R."/>
            <person name="Schleper C."/>
            <person name="Guy L."/>
            <person name="Ettema T.J."/>
        </authorList>
    </citation>
    <scope>NUCLEOTIDE SEQUENCE</scope>
</reference>
<dbReference type="AlphaFoldDB" id="A0A0F8Z0R9"/>
<evidence type="ECO:0000313" key="2">
    <source>
        <dbReference type="EMBL" id="KKK59959.1"/>
    </source>
</evidence>
<accession>A0A0F8Z0R9</accession>
<feature type="transmembrane region" description="Helical" evidence="1">
    <location>
        <begin position="21"/>
        <end position="48"/>
    </location>
</feature>
<proteinExistence type="predicted"/>
<keyword evidence="1" id="KW-0812">Transmembrane</keyword>
<evidence type="ECO:0000256" key="1">
    <source>
        <dbReference type="SAM" id="Phobius"/>
    </source>
</evidence>
<keyword evidence="1" id="KW-1133">Transmembrane helix</keyword>
<evidence type="ECO:0008006" key="3">
    <source>
        <dbReference type="Google" id="ProtNLM"/>
    </source>
</evidence>
<keyword evidence="1" id="KW-0472">Membrane</keyword>
<comment type="caution">
    <text evidence="2">The sequence shown here is derived from an EMBL/GenBank/DDBJ whole genome shotgun (WGS) entry which is preliminary data.</text>
</comment>
<sequence length="82" mass="9574">MKQGWQKAHRTGRIMNFLRFIFSRVFLKHLSIAIGITILTVSVIFLFLRIFTRHGQALSVPDLTGYSIEEVDSILIERELHF</sequence>
<dbReference type="EMBL" id="LAZR01063207">
    <property type="protein sequence ID" value="KKK59959.1"/>
    <property type="molecule type" value="Genomic_DNA"/>
</dbReference>
<organism evidence="2">
    <name type="scientific">marine sediment metagenome</name>
    <dbReference type="NCBI Taxonomy" id="412755"/>
    <lineage>
        <taxon>unclassified sequences</taxon>
        <taxon>metagenomes</taxon>
        <taxon>ecological metagenomes</taxon>
    </lineage>
</organism>
<gene>
    <name evidence="2" type="ORF">LCGC14_3029160</name>
</gene>